<evidence type="ECO:0000313" key="3">
    <source>
        <dbReference type="Proteomes" id="UP001597297"/>
    </source>
</evidence>
<organism evidence="2 3">
    <name type="scientific">Rubritalea spongiae</name>
    <dbReference type="NCBI Taxonomy" id="430797"/>
    <lineage>
        <taxon>Bacteria</taxon>
        <taxon>Pseudomonadati</taxon>
        <taxon>Verrucomicrobiota</taxon>
        <taxon>Verrucomicrobiia</taxon>
        <taxon>Verrucomicrobiales</taxon>
        <taxon>Rubritaleaceae</taxon>
        <taxon>Rubritalea</taxon>
    </lineage>
</organism>
<reference evidence="3" key="1">
    <citation type="journal article" date="2019" name="Int. J. Syst. Evol. Microbiol.">
        <title>The Global Catalogue of Microorganisms (GCM) 10K type strain sequencing project: providing services to taxonomists for standard genome sequencing and annotation.</title>
        <authorList>
            <consortium name="The Broad Institute Genomics Platform"/>
            <consortium name="The Broad Institute Genome Sequencing Center for Infectious Disease"/>
            <person name="Wu L."/>
            <person name="Ma J."/>
        </authorList>
    </citation>
    <scope>NUCLEOTIDE SEQUENCE [LARGE SCALE GENOMIC DNA]</scope>
    <source>
        <strain evidence="3">JCM 16545</strain>
    </source>
</reference>
<feature type="transmembrane region" description="Helical" evidence="1">
    <location>
        <begin position="120"/>
        <end position="136"/>
    </location>
</feature>
<feature type="transmembrane region" description="Helical" evidence="1">
    <location>
        <begin position="283"/>
        <end position="298"/>
    </location>
</feature>
<evidence type="ECO:0008006" key="4">
    <source>
        <dbReference type="Google" id="ProtNLM"/>
    </source>
</evidence>
<dbReference type="RefSeq" id="WP_377094468.1">
    <property type="nucleotide sequence ID" value="NZ_JBHSJM010000001.1"/>
</dbReference>
<accession>A0ABW5E2I6</accession>
<keyword evidence="1" id="KW-1133">Transmembrane helix</keyword>
<dbReference type="EMBL" id="JBHUJC010000020">
    <property type="protein sequence ID" value="MFD2276193.1"/>
    <property type="molecule type" value="Genomic_DNA"/>
</dbReference>
<proteinExistence type="predicted"/>
<feature type="transmembrane region" description="Helical" evidence="1">
    <location>
        <begin position="305"/>
        <end position="326"/>
    </location>
</feature>
<protein>
    <recommendedName>
        <fullName evidence="4">O-antigen ligase domain-containing protein</fullName>
    </recommendedName>
</protein>
<feature type="transmembrane region" description="Helical" evidence="1">
    <location>
        <begin position="87"/>
        <end position="108"/>
    </location>
</feature>
<feature type="transmembrane region" description="Helical" evidence="1">
    <location>
        <begin position="234"/>
        <end position="252"/>
    </location>
</feature>
<feature type="transmembrane region" description="Helical" evidence="1">
    <location>
        <begin position="148"/>
        <end position="165"/>
    </location>
</feature>
<gene>
    <name evidence="2" type="ORF">ACFSQZ_06920</name>
</gene>
<dbReference type="Proteomes" id="UP001597297">
    <property type="component" value="Unassembled WGS sequence"/>
</dbReference>
<evidence type="ECO:0000313" key="2">
    <source>
        <dbReference type="EMBL" id="MFD2276193.1"/>
    </source>
</evidence>
<keyword evidence="1" id="KW-0812">Transmembrane</keyword>
<comment type="caution">
    <text evidence="2">The sequence shown here is derived from an EMBL/GenBank/DDBJ whole genome shotgun (WGS) entry which is preliminary data.</text>
</comment>
<keyword evidence="1" id="KW-0472">Membrane</keyword>
<feature type="transmembrane region" description="Helical" evidence="1">
    <location>
        <begin position="177"/>
        <end position="194"/>
    </location>
</feature>
<evidence type="ECO:0000256" key="1">
    <source>
        <dbReference type="SAM" id="Phobius"/>
    </source>
</evidence>
<feature type="transmembrane region" description="Helical" evidence="1">
    <location>
        <begin position="259"/>
        <end position="277"/>
    </location>
</feature>
<feature type="transmembrane region" description="Helical" evidence="1">
    <location>
        <begin position="40"/>
        <end position="67"/>
    </location>
</feature>
<feature type="transmembrane region" description="Helical" evidence="1">
    <location>
        <begin position="448"/>
        <end position="467"/>
    </location>
</feature>
<feature type="transmembrane region" description="Helical" evidence="1">
    <location>
        <begin position="423"/>
        <end position="442"/>
    </location>
</feature>
<sequence>MNSPTGKNIFTLCGIVILMFLVTLDVFAGDWNQLGRMMRWIAIVGGLYGLIFPKRGVLVFLVSLFYLDFLKRLLILWSGTSMQDVMVSIGAGPVIIVAICISCTILIIAQRIKFGKFGDWLFYLGCVVVSVSGIFGEGEDWMERGQAMMGSSLVGMTALASYCLYRERADSLKLLKVLVIGALPMALYTAWQYFNGIAMWEEEYIQTGLSATLYNFYLVDGGVEYMRPFSTLNLHPSVGAVSGVLCILAFLLCGNREGIGTKAFYSMIGVIFFSSMLFAQNRTTYFIPLFYLAFTWGFKNQGRTLLLYTVGVILFGLMIHYSAFIYDNINAWSDGLTSTPVGEKLGTLGTYQDRLEGFMNLSEVENWKPLGFEEGFEPLSHDPLSMILFRFGYVPLGSMLAAVAGVLVVWHRKLYKMQSDDDRIYYTRLTAVVAALVLSGLLYGNLLFVSPVNAVLGALVGVVFGGIRDTGRRNLGRSMSDLNAENTDNGE</sequence>
<keyword evidence="3" id="KW-1185">Reference proteome</keyword>
<feature type="transmembrane region" description="Helical" evidence="1">
    <location>
        <begin position="6"/>
        <end position="28"/>
    </location>
</feature>
<name>A0ABW5E2I6_9BACT</name>
<feature type="transmembrane region" description="Helical" evidence="1">
    <location>
        <begin position="387"/>
        <end position="411"/>
    </location>
</feature>